<dbReference type="EMBL" id="DVKI01000077">
    <property type="protein sequence ID" value="HIT17217.1"/>
    <property type="molecule type" value="Genomic_DNA"/>
</dbReference>
<dbReference type="AlphaFoldDB" id="A0A9D1K9H6"/>
<comment type="caution">
    <text evidence="1">The sequence shown here is derived from an EMBL/GenBank/DDBJ whole genome shotgun (WGS) entry which is preliminary data.</text>
</comment>
<evidence type="ECO:0000313" key="2">
    <source>
        <dbReference type="Proteomes" id="UP000886893"/>
    </source>
</evidence>
<proteinExistence type="predicted"/>
<protein>
    <submittedName>
        <fullName evidence="1">Uncharacterized protein</fullName>
    </submittedName>
</protein>
<gene>
    <name evidence="1" type="ORF">IAD04_02410</name>
</gene>
<evidence type="ECO:0000313" key="1">
    <source>
        <dbReference type="EMBL" id="HIT17217.1"/>
    </source>
</evidence>
<reference evidence="1" key="1">
    <citation type="submission" date="2020-10" db="EMBL/GenBank/DDBJ databases">
        <authorList>
            <person name="Gilroy R."/>
        </authorList>
    </citation>
    <scope>NUCLEOTIDE SEQUENCE</scope>
    <source>
        <strain evidence="1">14508</strain>
    </source>
</reference>
<sequence>MNLNKMLAFLSQEDLQELTEKILSTEDKTFQNITFRQVLPFLDESYIDALFTKHLLEQEIFNSLLPFVSDSILETVVQSYLNKEIDCDIKSMLPFLNSNCVAKIAYQWIDENKSIHKILPFLSDQTLHEIVLDYTNGNEKYDIDELLPFLSQQDIRLVFQYNLKKEK</sequence>
<name>A0A9D1K9H6_9FIRM</name>
<organism evidence="1 2">
    <name type="scientific">Candidatus Caccosoma faecigallinarum</name>
    <dbReference type="NCBI Taxonomy" id="2840720"/>
    <lineage>
        <taxon>Bacteria</taxon>
        <taxon>Bacillati</taxon>
        <taxon>Bacillota</taxon>
        <taxon>Bacillota incertae sedis</taxon>
        <taxon>Candidatus Caccosoma</taxon>
    </lineage>
</organism>
<accession>A0A9D1K9H6</accession>
<reference evidence="1" key="2">
    <citation type="journal article" date="2021" name="PeerJ">
        <title>Extensive microbial diversity within the chicken gut microbiome revealed by metagenomics and culture.</title>
        <authorList>
            <person name="Gilroy R."/>
            <person name="Ravi A."/>
            <person name="Getino M."/>
            <person name="Pursley I."/>
            <person name="Horton D.L."/>
            <person name="Alikhan N.F."/>
            <person name="Baker D."/>
            <person name="Gharbi K."/>
            <person name="Hall N."/>
            <person name="Watson M."/>
            <person name="Adriaenssens E.M."/>
            <person name="Foster-Nyarko E."/>
            <person name="Jarju S."/>
            <person name="Secka A."/>
            <person name="Antonio M."/>
            <person name="Oren A."/>
            <person name="Chaudhuri R.R."/>
            <person name="La Ragione R."/>
            <person name="Hildebrand F."/>
            <person name="Pallen M.J."/>
        </authorList>
    </citation>
    <scope>NUCLEOTIDE SEQUENCE</scope>
    <source>
        <strain evidence="1">14508</strain>
    </source>
</reference>
<dbReference type="Proteomes" id="UP000886893">
    <property type="component" value="Unassembled WGS sequence"/>
</dbReference>